<dbReference type="GO" id="GO:0003677">
    <property type="term" value="F:DNA binding"/>
    <property type="evidence" value="ECO:0007669"/>
    <property type="project" value="InterPro"/>
</dbReference>
<proteinExistence type="predicted"/>
<evidence type="ECO:0000256" key="1">
    <source>
        <dbReference type="SAM" id="MobiDB-lite"/>
    </source>
</evidence>
<gene>
    <name evidence="3" type="ORF">ISN44_As07g008700</name>
</gene>
<dbReference type="AlphaFoldDB" id="A0A8T2BSD6"/>
<keyword evidence="4" id="KW-1185">Reference proteome</keyword>
<dbReference type="GO" id="GO:0006355">
    <property type="term" value="P:regulation of DNA-templated transcription"/>
    <property type="evidence" value="ECO:0007669"/>
    <property type="project" value="InterPro"/>
</dbReference>
<accession>A0A8T2BSD6</accession>
<dbReference type="Proteomes" id="UP000694251">
    <property type="component" value="Chromosome 7"/>
</dbReference>
<evidence type="ECO:0000313" key="4">
    <source>
        <dbReference type="Proteomes" id="UP000694251"/>
    </source>
</evidence>
<name>A0A8T2BSD6_ARASU</name>
<evidence type="ECO:0000259" key="2">
    <source>
        <dbReference type="PROSITE" id="PS51005"/>
    </source>
</evidence>
<comment type="caution">
    <text evidence="3">The sequence shown here is derived from an EMBL/GenBank/DDBJ whole genome shotgun (WGS) entry which is preliminary data.</text>
</comment>
<evidence type="ECO:0000313" key="3">
    <source>
        <dbReference type="EMBL" id="KAG7588542.1"/>
    </source>
</evidence>
<feature type="region of interest" description="Disordered" evidence="1">
    <location>
        <begin position="1"/>
        <end position="33"/>
    </location>
</feature>
<dbReference type="OrthoDB" id="1107504at2759"/>
<sequence>MPVRNKRKERCSPEPQTQQPSGNPSSSSLAADNLPPPSMLAYLLPPGYQFVPSDQQLIFCYLDGYKNVFLSIPIHLVNIYDSNPEQLHISLSRLSEIY</sequence>
<organism evidence="3 4">
    <name type="scientific">Arabidopsis suecica</name>
    <name type="common">Swedish thale-cress</name>
    <name type="synonym">Cardaminopsis suecica</name>
    <dbReference type="NCBI Taxonomy" id="45249"/>
    <lineage>
        <taxon>Eukaryota</taxon>
        <taxon>Viridiplantae</taxon>
        <taxon>Streptophyta</taxon>
        <taxon>Embryophyta</taxon>
        <taxon>Tracheophyta</taxon>
        <taxon>Spermatophyta</taxon>
        <taxon>Magnoliopsida</taxon>
        <taxon>eudicotyledons</taxon>
        <taxon>Gunneridae</taxon>
        <taxon>Pentapetalae</taxon>
        <taxon>rosids</taxon>
        <taxon>malvids</taxon>
        <taxon>Brassicales</taxon>
        <taxon>Brassicaceae</taxon>
        <taxon>Camelineae</taxon>
        <taxon>Arabidopsis</taxon>
    </lineage>
</organism>
<feature type="compositionally biased region" description="Polar residues" evidence="1">
    <location>
        <begin position="14"/>
        <end position="30"/>
    </location>
</feature>
<dbReference type="InterPro" id="IPR003441">
    <property type="entry name" value="NAC-dom"/>
</dbReference>
<protein>
    <submittedName>
        <fullName evidence="3">NAC domain</fullName>
    </submittedName>
</protein>
<feature type="domain" description="NAC" evidence="2">
    <location>
        <begin position="44"/>
        <end position="98"/>
    </location>
</feature>
<dbReference type="EMBL" id="JAEFBJ010000007">
    <property type="protein sequence ID" value="KAG7588542.1"/>
    <property type="molecule type" value="Genomic_DNA"/>
</dbReference>
<dbReference type="PROSITE" id="PS51005">
    <property type="entry name" value="NAC"/>
    <property type="match status" value="1"/>
</dbReference>
<reference evidence="3 4" key="1">
    <citation type="submission" date="2020-12" db="EMBL/GenBank/DDBJ databases">
        <title>Concerted genomic and epigenomic changes stabilize Arabidopsis allopolyploids.</title>
        <authorList>
            <person name="Chen Z."/>
        </authorList>
    </citation>
    <scope>NUCLEOTIDE SEQUENCE [LARGE SCALE GENOMIC DNA]</scope>
    <source>
        <strain evidence="3">As9502</strain>
        <tissue evidence="3">Leaf</tissue>
    </source>
</reference>